<name>A0ABS8ZAI9_9PSEU</name>
<comment type="similarity">
    <text evidence="2 3">Belongs to the cytochrome P450 family.</text>
</comment>
<evidence type="ECO:0000256" key="3">
    <source>
        <dbReference type="RuleBase" id="RU000461"/>
    </source>
</evidence>
<dbReference type="PANTHER" id="PTHR24305">
    <property type="entry name" value="CYTOCHROME P450"/>
    <property type="match status" value="1"/>
</dbReference>
<dbReference type="InterPro" id="IPR002401">
    <property type="entry name" value="Cyt_P450_E_grp-I"/>
</dbReference>
<protein>
    <submittedName>
        <fullName evidence="4">Cytochrome P450</fullName>
    </submittedName>
</protein>
<keyword evidence="3" id="KW-0408">Iron</keyword>
<comment type="caution">
    <text evidence="4">The sequence shown here is derived from an EMBL/GenBank/DDBJ whole genome shotgun (WGS) entry which is preliminary data.</text>
</comment>
<dbReference type="InterPro" id="IPR017972">
    <property type="entry name" value="Cyt_P450_CS"/>
</dbReference>
<dbReference type="InterPro" id="IPR001128">
    <property type="entry name" value="Cyt_P450"/>
</dbReference>
<dbReference type="Pfam" id="PF00067">
    <property type="entry name" value="p450"/>
    <property type="match status" value="1"/>
</dbReference>
<proteinExistence type="inferred from homology"/>
<keyword evidence="3" id="KW-0560">Oxidoreductase</keyword>
<dbReference type="Gene3D" id="1.10.630.10">
    <property type="entry name" value="Cytochrome P450"/>
    <property type="match status" value="1"/>
</dbReference>
<dbReference type="SUPFAM" id="SSF48264">
    <property type="entry name" value="Cytochrome P450"/>
    <property type="match status" value="1"/>
</dbReference>
<evidence type="ECO:0000256" key="1">
    <source>
        <dbReference type="ARBA" id="ARBA00001971"/>
    </source>
</evidence>
<dbReference type="PROSITE" id="PS00086">
    <property type="entry name" value="CYTOCHROME_P450"/>
    <property type="match status" value="1"/>
</dbReference>
<dbReference type="EMBL" id="JAJVCN010000001">
    <property type="protein sequence ID" value="MCE7004417.1"/>
    <property type="molecule type" value="Genomic_DNA"/>
</dbReference>
<dbReference type="RefSeq" id="WP_233725934.1">
    <property type="nucleotide sequence ID" value="NZ_JAJVCN010000001.1"/>
</dbReference>
<evidence type="ECO:0000313" key="5">
    <source>
        <dbReference type="Proteomes" id="UP001521150"/>
    </source>
</evidence>
<dbReference type="InterPro" id="IPR036396">
    <property type="entry name" value="Cyt_P450_sf"/>
</dbReference>
<dbReference type="PANTHER" id="PTHR24305:SF166">
    <property type="entry name" value="CYTOCHROME P450 12A4, MITOCHONDRIAL-RELATED"/>
    <property type="match status" value="1"/>
</dbReference>
<evidence type="ECO:0000256" key="2">
    <source>
        <dbReference type="ARBA" id="ARBA00010617"/>
    </source>
</evidence>
<comment type="cofactor">
    <cofactor evidence="1">
        <name>heme</name>
        <dbReference type="ChEBI" id="CHEBI:30413"/>
    </cofactor>
</comment>
<keyword evidence="5" id="KW-1185">Reference proteome</keyword>
<evidence type="ECO:0000313" key="4">
    <source>
        <dbReference type="EMBL" id="MCE7004417.1"/>
    </source>
</evidence>
<keyword evidence="3" id="KW-0479">Metal-binding</keyword>
<sequence length="433" mass="48631">MTTAPGELPLLGHSLALLRRDRIGYLTSLQRLGDIVEVKIGTRPYLVLNSADLVRTVMVEQAKSFAPGRIFNKARPYVGDGLFTAEGTEHNRQRRMVQPAFHRAEVARYVARVSEVTRKQVAEWTPGDTVEMGRQMHILTSEIIGQTMFRAPEACEVVRVARDQLPALLQGLGMRTLLPDLFTRIPTPVNRRFDEACDSLRNSSQRLVESYRKNHSDLGDFISMLMAARDGRTDTAFTDAEIRDQVMTLLIAGIETPATTLTWALYEIAHRPELQDRIVAEATDPADVNSLQFTDAVVQEALRLHHPLWMLMRRAVEPVTIGGVSITPGTEVIYSPAALHRDPTIFADPLRFQPERWLDATPEMQRALIPFGVGNRQCIGDHFAWSMMKICIATIAAERRLTLPAGFTPKTIISSIVHLADLPMVMHRRERNS</sequence>
<organism evidence="4 5">
    <name type="scientific">Kibdelosporangium philippinense</name>
    <dbReference type="NCBI Taxonomy" id="211113"/>
    <lineage>
        <taxon>Bacteria</taxon>
        <taxon>Bacillati</taxon>
        <taxon>Actinomycetota</taxon>
        <taxon>Actinomycetes</taxon>
        <taxon>Pseudonocardiales</taxon>
        <taxon>Pseudonocardiaceae</taxon>
        <taxon>Kibdelosporangium</taxon>
    </lineage>
</organism>
<dbReference type="Proteomes" id="UP001521150">
    <property type="component" value="Unassembled WGS sequence"/>
</dbReference>
<gene>
    <name evidence="4" type="ORF">LWC34_16465</name>
</gene>
<dbReference type="PRINTS" id="PR00385">
    <property type="entry name" value="P450"/>
</dbReference>
<dbReference type="InterPro" id="IPR050121">
    <property type="entry name" value="Cytochrome_P450_monoxygenase"/>
</dbReference>
<reference evidence="4 5" key="1">
    <citation type="submission" date="2021-12" db="EMBL/GenBank/DDBJ databases">
        <title>Genome sequence of Kibdelosporangium philippinense ATCC 49844.</title>
        <authorList>
            <person name="Fedorov E.A."/>
            <person name="Omeragic M."/>
            <person name="Shalygina K.F."/>
            <person name="Maclea K.S."/>
        </authorList>
    </citation>
    <scope>NUCLEOTIDE SEQUENCE [LARGE SCALE GENOMIC DNA]</scope>
    <source>
        <strain evidence="4 5">ATCC 49844</strain>
    </source>
</reference>
<keyword evidence="3" id="KW-0349">Heme</keyword>
<accession>A0ABS8ZAI9</accession>
<dbReference type="PRINTS" id="PR00463">
    <property type="entry name" value="EP450I"/>
</dbReference>
<keyword evidence="3" id="KW-0503">Monooxygenase</keyword>